<evidence type="ECO:0000313" key="3">
    <source>
        <dbReference type="Proteomes" id="UP001152622"/>
    </source>
</evidence>
<evidence type="ECO:0000313" key="2">
    <source>
        <dbReference type="EMBL" id="KAJ8374243.1"/>
    </source>
</evidence>
<sequence>MLMASLHYKQSQAANHGPPVPWNMGTFPMTSPTRTRDETRKPYSAYGKIIHRQLRAYIPFGFWTAIFLSRSRCRRIGISPVKNALQTPGAARKQKNRARGDEQNGFGFFSQTGKEQSSAARMEIKARKTQSSDGETAAQVARFPKTNTDSQTLASKRRGRGSVRGLKLAPVNCSHGQVTPENSQSPGIQVISMPS</sequence>
<evidence type="ECO:0000256" key="1">
    <source>
        <dbReference type="SAM" id="MobiDB-lite"/>
    </source>
</evidence>
<accession>A0A9Q1G2F4</accession>
<dbReference type="AlphaFoldDB" id="A0A9Q1G2F4"/>
<feature type="compositionally biased region" description="Polar residues" evidence="1">
    <location>
        <begin position="109"/>
        <end position="119"/>
    </location>
</feature>
<reference evidence="2" key="1">
    <citation type="journal article" date="2023" name="Science">
        <title>Genome structures resolve the early diversification of teleost fishes.</title>
        <authorList>
            <person name="Parey E."/>
            <person name="Louis A."/>
            <person name="Montfort J."/>
            <person name="Bouchez O."/>
            <person name="Roques C."/>
            <person name="Iampietro C."/>
            <person name="Lluch J."/>
            <person name="Castinel A."/>
            <person name="Donnadieu C."/>
            <person name="Desvignes T."/>
            <person name="Floi Bucao C."/>
            <person name="Jouanno E."/>
            <person name="Wen M."/>
            <person name="Mejri S."/>
            <person name="Dirks R."/>
            <person name="Jansen H."/>
            <person name="Henkel C."/>
            <person name="Chen W.J."/>
            <person name="Zahm M."/>
            <person name="Cabau C."/>
            <person name="Klopp C."/>
            <person name="Thompson A.W."/>
            <person name="Robinson-Rechavi M."/>
            <person name="Braasch I."/>
            <person name="Lecointre G."/>
            <person name="Bobe J."/>
            <person name="Postlethwait J.H."/>
            <person name="Berthelot C."/>
            <person name="Roest Crollius H."/>
            <person name="Guiguen Y."/>
        </authorList>
    </citation>
    <scope>NUCLEOTIDE SEQUENCE</scope>
    <source>
        <strain evidence="2">WJC10195</strain>
    </source>
</reference>
<name>A0A9Q1G2F4_SYNKA</name>
<feature type="compositionally biased region" description="Polar residues" evidence="1">
    <location>
        <begin position="174"/>
        <end position="195"/>
    </location>
</feature>
<feature type="region of interest" description="Disordered" evidence="1">
    <location>
        <begin position="87"/>
        <end position="195"/>
    </location>
</feature>
<protein>
    <submittedName>
        <fullName evidence="2">Uncharacterized protein</fullName>
    </submittedName>
</protein>
<dbReference type="EMBL" id="JAINUF010000002">
    <property type="protein sequence ID" value="KAJ8374243.1"/>
    <property type="molecule type" value="Genomic_DNA"/>
</dbReference>
<feature type="compositionally biased region" description="Polar residues" evidence="1">
    <location>
        <begin position="145"/>
        <end position="154"/>
    </location>
</feature>
<dbReference type="Proteomes" id="UP001152622">
    <property type="component" value="Chromosome 2"/>
</dbReference>
<keyword evidence="3" id="KW-1185">Reference proteome</keyword>
<proteinExistence type="predicted"/>
<comment type="caution">
    <text evidence="2">The sequence shown here is derived from an EMBL/GenBank/DDBJ whole genome shotgun (WGS) entry which is preliminary data.</text>
</comment>
<gene>
    <name evidence="2" type="ORF">SKAU_G00048230</name>
</gene>
<organism evidence="2 3">
    <name type="scientific">Synaphobranchus kaupii</name>
    <name type="common">Kaup's arrowtooth eel</name>
    <dbReference type="NCBI Taxonomy" id="118154"/>
    <lineage>
        <taxon>Eukaryota</taxon>
        <taxon>Metazoa</taxon>
        <taxon>Chordata</taxon>
        <taxon>Craniata</taxon>
        <taxon>Vertebrata</taxon>
        <taxon>Euteleostomi</taxon>
        <taxon>Actinopterygii</taxon>
        <taxon>Neopterygii</taxon>
        <taxon>Teleostei</taxon>
        <taxon>Anguilliformes</taxon>
        <taxon>Synaphobranchidae</taxon>
        <taxon>Synaphobranchus</taxon>
    </lineage>
</organism>